<dbReference type="EMBL" id="JACGCI010000008">
    <property type="protein sequence ID" value="KAF6761924.1"/>
    <property type="molecule type" value="Genomic_DNA"/>
</dbReference>
<dbReference type="Proteomes" id="UP000521943">
    <property type="component" value="Unassembled WGS sequence"/>
</dbReference>
<feature type="compositionally biased region" description="Basic residues" evidence="1">
    <location>
        <begin position="172"/>
        <end position="213"/>
    </location>
</feature>
<feature type="compositionally biased region" description="Basic and acidic residues" evidence="1">
    <location>
        <begin position="24"/>
        <end position="36"/>
    </location>
</feature>
<organism evidence="2 3">
    <name type="scientific">Ephemerocybe angulata</name>
    <dbReference type="NCBI Taxonomy" id="980116"/>
    <lineage>
        <taxon>Eukaryota</taxon>
        <taxon>Fungi</taxon>
        <taxon>Dikarya</taxon>
        <taxon>Basidiomycota</taxon>
        <taxon>Agaricomycotina</taxon>
        <taxon>Agaricomycetes</taxon>
        <taxon>Agaricomycetidae</taxon>
        <taxon>Agaricales</taxon>
        <taxon>Agaricineae</taxon>
        <taxon>Psathyrellaceae</taxon>
        <taxon>Ephemerocybe</taxon>
    </lineage>
</organism>
<name>A0A8H6ICF2_9AGAR</name>
<reference evidence="2 3" key="1">
    <citation type="submission" date="2020-07" db="EMBL/GenBank/DDBJ databases">
        <title>Comparative genomics of pyrophilous fungi reveals a link between fire events and developmental genes.</title>
        <authorList>
            <consortium name="DOE Joint Genome Institute"/>
            <person name="Steindorff A.S."/>
            <person name="Carver A."/>
            <person name="Calhoun S."/>
            <person name="Stillman K."/>
            <person name="Liu H."/>
            <person name="Lipzen A."/>
            <person name="Pangilinan J."/>
            <person name="Labutti K."/>
            <person name="Bruns T.D."/>
            <person name="Grigoriev I.V."/>
        </authorList>
    </citation>
    <scope>NUCLEOTIDE SEQUENCE [LARGE SCALE GENOMIC DNA]</scope>
    <source>
        <strain evidence="2 3">CBS 144469</strain>
    </source>
</reference>
<feature type="region of interest" description="Disordered" evidence="1">
    <location>
        <begin position="1"/>
        <end position="40"/>
    </location>
</feature>
<comment type="caution">
    <text evidence="2">The sequence shown here is derived from an EMBL/GenBank/DDBJ whole genome shotgun (WGS) entry which is preliminary data.</text>
</comment>
<evidence type="ECO:0000256" key="1">
    <source>
        <dbReference type="SAM" id="MobiDB-lite"/>
    </source>
</evidence>
<feature type="compositionally biased region" description="Polar residues" evidence="1">
    <location>
        <begin position="1"/>
        <end position="21"/>
    </location>
</feature>
<dbReference type="AlphaFoldDB" id="A0A8H6ICF2"/>
<protein>
    <submittedName>
        <fullName evidence="2">Uncharacterized protein</fullName>
    </submittedName>
</protein>
<keyword evidence="3" id="KW-1185">Reference proteome</keyword>
<accession>A0A8H6ICF2</accession>
<proteinExistence type="predicted"/>
<sequence length="292" mass="33241">MRTSQPMRALSTLGTSISPSGTWRMERSVRPLRRSESSPVPSLISFLPQRSRAHVPKHLRPRTTRRRVRRPWYVAPTFLHSYDSLAHGGGWSHCPQKPAVVAPPSRHAALPSDAWQCLPSAPAQAFPGRRASRMPRGRRAGTLRRRSSWSGRVLDAARSAAPRISSRPLSSRARRRGRRTSLRKRRSPRKRRRRRRLSPRRRRRRRQPSRRRASGSTWKMILVLSIGATLSSLSVMRIWNLFKEEISLTSNLSAGTRTVKLCTGNAGHSTERFPAVRRGRHTIVDDLTTSLC</sequence>
<feature type="region of interest" description="Disordered" evidence="1">
    <location>
        <begin position="125"/>
        <end position="214"/>
    </location>
</feature>
<gene>
    <name evidence="2" type="ORF">DFP72DRAFT_591601</name>
</gene>
<evidence type="ECO:0000313" key="2">
    <source>
        <dbReference type="EMBL" id="KAF6761924.1"/>
    </source>
</evidence>
<feature type="compositionally biased region" description="Basic residues" evidence="1">
    <location>
        <begin position="130"/>
        <end position="147"/>
    </location>
</feature>
<feature type="compositionally biased region" description="Low complexity" evidence="1">
    <location>
        <begin position="157"/>
        <end position="171"/>
    </location>
</feature>
<evidence type="ECO:0000313" key="3">
    <source>
        <dbReference type="Proteomes" id="UP000521943"/>
    </source>
</evidence>